<sequence>MKSKIEIDLDSKEPIYKQLVKNIQHLIEVGVFQKGDYVPSLNDLSSELNISKETVKKAYSILRQKNFLESTQGKGYHISFDDNHKTKILLILDRLGTYKQTMFNAFSDTLGTNAQITIRLHNQDITSFESFLEDSLDHFDYYVITSHFPLTQDIQQRALNILKKVPNRKLILLDHNLAQLPGNYGSIYQDYRQDIYDGLEQGLDSLRKFQKLNIISMPGSLYAPYLHNGIKAFCSDYDIKYEFHREVDPEKINKNEVFLILNGQLDNELIELVEAARSKGFGIGNEIGIVSYNESPLNKIILNGLTVLSTDFEQMGELAAQMILNKSFAKIKCDFRLIKRNSF</sequence>
<evidence type="ECO:0000259" key="4">
    <source>
        <dbReference type="PROSITE" id="PS50949"/>
    </source>
</evidence>
<reference evidence="5" key="1">
    <citation type="submission" date="2020-05" db="EMBL/GenBank/DDBJ databases">
        <title>The draft genome sequence of Maribacter sp. ANRC-HE7.</title>
        <authorList>
            <person name="Mu L."/>
        </authorList>
    </citation>
    <scope>NUCLEOTIDE SEQUENCE</scope>
    <source>
        <strain evidence="5">ANRC-HE7</strain>
    </source>
</reference>
<dbReference type="InterPro" id="IPR036388">
    <property type="entry name" value="WH-like_DNA-bd_sf"/>
</dbReference>
<evidence type="ECO:0000313" key="5">
    <source>
        <dbReference type="EMBL" id="MBD0777822.1"/>
    </source>
</evidence>
<dbReference type="InterPro" id="IPR028082">
    <property type="entry name" value="Peripla_BP_I"/>
</dbReference>
<evidence type="ECO:0000313" key="6">
    <source>
        <dbReference type="Proteomes" id="UP001166021"/>
    </source>
</evidence>
<dbReference type="InterPro" id="IPR036390">
    <property type="entry name" value="WH_DNA-bd_sf"/>
</dbReference>
<keyword evidence="3" id="KW-0804">Transcription</keyword>
<dbReference type="SUPFAM" id="SSF53822">
    <property type="entry name" value="Periplasmic binding protein-like I"/>
    <property type="match status" value="1"/>
</dbReference>
<dbReference type="Gene3D" id="3.40.50.2300">
    <property type="match status" value="2"/>
</dbReference>
<dbReference type="PANTHER" id="PTHR38445">
    <property type="entry name" value="HTH-TYPE TRANSCRIPTIONAL REPRESSOR YTRA"/>
    <property type="match status" value="1"/>
</dbReference>
<dbReference type="PANTHER" id="PTHR38445:SF9">
    <property type="entry name" value="HTH-TYPE TRANSCRIPTIONAL REPRESSOR YTRA"/>
    <property type="match status" value="1"/>
</dbReference>
<dbReference type="Proteomes" id="UP001166021">
    <property type="component" value="Unassembled WGS sequence"/>
</dbReference>
<dbReference type="Gene3D" id="1.10.10.10">
    <property type="entry name" value="Winged helix-like DNA-binding domain superfamily/Winged helix DNA-binding domain"/>
    <property type="match status" value="1"/>
</dbReference>
<dbReference type="EMBL" id="JABTCF010000004">
    <property type="protein sequence ID" value="MBD0777822.1"/>
    <property type="molecule type" value="Genomic_DNA"/>
</dbReference>
<protein>
    <submittedName>
        <fullName evidence="5">GntR family transcriptional regulator</fullName>
    </submittedName>
</protein>
<dbReference type="CDD" id="cd07377">
    <property type="entry name" value="WHTH_GntR"/>
    <property type="match status" value="1"/>
</dbReference>
<proteinExistence type="predicted"/>
<keyword evidence="1" id="KW-0805">Transcription regulation</keyword>
<name>A0ABR7UYZ1_9FLAO</name>
<evidence type="ECO:0000256" key="1">
    <source>
        <dbReference type="ARBA" id="ARBA00023015"/>
    </source>
</evidence>
<gene>
    <name evidence="5" type="ORF">HPE56_08455</name>
</gene>
<keyword evidence="6" id="KW-1185">Reference proteome</keyword>
<keyword evidence="2" id="KW-0238">DNA-binding</keyword>
<dbReference type="PROSITE" id="PS50949">
    <property type="entry name" value="HTH_GNTR"/>
    <property type="match status" value="1"/>
</dbReference>
<dbReference type="SMART" id="SM00345">
    <property type="entry name" value="HTH_GNTR"/>
    <property type="match status" value="1"/>
</dbReference>
<organism evidence="5 6">
    <name type="scientific">Maribacter aquimaris</name>
    <dbReference type="NCBI Taxonomy" id="2737171"/>
    <lineage>
        <taxon>Bacteria</taxon>
        <taxon>Pseudomonadati</taxon>
        <taxon>Bacteroidota</taxon>
        <taxon>Flavobacteriia</taxon>
        <taxon>Flavobacteriales</taxon>
        <taxon>Flavobacteriaceae</taxon>
        <taxon>Maribacter</taxon>
    </lineage>
</organism>
<dbReference type="RefSeq" id="WP_188243335.1">
    <property type="nucleotide sequence ID" value="NZ_JABTCF010000004.1"/>
</dbReference>
<accession>A0ABR7UYZ1</accession>
<dbReference type="SUPFAM" id="SSF46785">
    <property type="entry name" value="Winged helix' DNA-binding domain"/>
    <property type="match status" value="1"/>
</dbReference>
<feature type="domain" description="HTH gntR-type" evidence="4">
    <location>
        <begin position="13"/>
        <end position="81"/>
    </location>
</feature>
<dbReference type="InterPro" id="IPR000524">
    <property type="entry name" value="Tscrpt_reg_HTH_GntR"/>
</dbReference>
<evidence type="ECO:0000256" key="3">
    <source>
        <dbReference type="ARBA" id="ARBA00023163"/>
    </source>
</evidence>
<evidence type="ECO:0000256" key="2">
    <source>
        <dbReference type="ARBA" id="ARBA00023125"/>
    </source>
</evidence>
<comment type="caution">
    <text evidence="5">The sequence shown here is derived from an EMBL/GenBank/DDBJ whole genome shotgun (WGS) entry which is preliminary data.</text>
</comment>
<dbReference type="Pfam" id="PF00392">
    <property type="entry name" value="GntR"/>
    <property type="match status" value="1"/>
</dbReference>